<dbReference type="AlphaFoldDB" id="A0A3M7Q2N1"/>
<comment type="caution">
    <text evidence="1">The sequence shown here is derived from an EMBL/GenBank/DDBJ whole genome shotgun (WGS) entry which is preliminary data.</text>
</comment>
<keyword evidence="2" id="KW-1185">Reference proteome</keyword>
<evidence type="ECO:0000313" key="1">
    <source>
        <dbReference type="EMBL" id="RNA05563.1"/>
    </source>
</evidence>
<name>A0A3M7Q2N1_BRAPC</name>
<protein>
    <submittedName>
        <fullName evidence="1">Uncharacterized protein</fullName>
    </submittedName>
</protein>
<dbReference type="Proteomes" id="UP000276133">
    <property type="component" value="Unassembled WGS sequence"/>
</dbReference>
<dbReference type="EMBL" id="REGN01007674">
    <property type="protein sequence ID" value="RNA05563.1"/>
    <property type="molecule type" value="Genomic_DNA"/>
</dbReference>
<organism evidence="1 2">
    <name type="scientific">Brachionus plicatilis</name>
    <name type="common">Marine rotifer</name>
    <name type="synonym">Brachionus muelleri</name>
    <dbReference type="NCBI Taxonomy" id="10195"/>
    <lineage>
        <taxon>Eukaryota</taxon>
        <taxon>Metazoa</taxon>
        <taxon>Spiralia</taxon>
        <taxon>Gnathifera</taxon>
        <taxon>Rotifera</taxon>
        <taxon>Eurotatoria</taxon>
        <taxon>Monogononta</taxon>
        <taxon>Pseudotrocha</taxon>
        <taxon>Ploima</taxon>
        <taxon>Brachionidae</taxon>
        <taxon>Brachionus</taxon>
    </lineage>
</organism>
<evidence type="ECO:0000313" key="2">
    <source>
        <dbReference type="Proteomes" id="UP000276133"/>
    </source>
</evidence>
<accession>A0A3M7Q2N1</accession>
<sequence length="59" mass="7030">MLAYHLKWYLIQSLRKILNYAKNKRGSSKTLQLKCAAEYFLMTCILLQNENYLPSLIYN</sequence>
<reference evidence="1 2" key="1">
    <citation type="journal article" date="2018" name="Sci. Rep.">
        <title>Genomic signatures of local adaptation to the degree of environmental predictability in rotifers.</title>
        <authorList>
            <person name="Franch-Gras L."/>
            <person name="Hahn C."/>
            <person name="Garcia-Roger E.M."/>
            <person name="Carmona M.J."/>
            <person name="Serra M."/>
            <person name="Gomez A."/>
        </authorList>
    </citation>
    <scope>NUCLEOTIDE SEQUENCE [LARGE SCALE GENOMIC DNA]</scope>
    <source>
        <strain evidence="1">HYR1</strain>
    </source>
</reference>
<proteinExistence type="predicted"/>
<gene>
    <name evidence="1" type="ORF">BpHYR1_012468</name>
</gene>